<dbReference type="Gene3D" id="1.20.1270.20">
    <property type="match status" value="1"/>
</dbReference>
<feature type="binding site" evidence="6">
    <location>
        <position position="26"/>
    </location>
    <ligand>
        <name>[4Fe-4S] cluster</name>
        <dbReference type="ChEBI" id="CHEBI:49883"/>
    </ligand>
</feature>
<feature type="binding site" evidence="6">
    <location>
        <position position="135"/>
    </location>
    <ligand>
        <name>hybrid [4Fe-2O-2S] cluster</name>
        <dbReference type="ChEBI" id="CHEBI:60519"/>
    </ligand>
</feature>
<dbReference type="PANTHER" id="PTHR30109">
    <property type="entry name" value="HYDROXYLAMINE REDUCTASE"/>
    <property type="match status" value="1"/>
</dbReference>
<comment type="cofactor">
    <cofactor evidence="6">
        <name>[4Fe-4S] cluster</name>
        <dbReference type="ChEBI" id="CHEBI:49883"/>
    </cofactor>
    <text evidence="6">Binds 1 [4Fe-4S] cluster.</text>
</comment>
<feature type="modified residue" description="Cysteine persulfide" evidence="6">
    <location>
        <position position="294"/>
    </location>
</feature>
<keyword evidence="1 6" id="KW-0963">Cytoplasm</keyword>
<dbReference type="GO" id="GO:0005737">
    <property type="term" value="C:cytoplasm"/>
    <property type="evidence" value="ECO:0007669"/>
    <property type="project" value="UniProtKB-SubCell"/>
</dbReference>
<gene>
    <name evidence="6" type="primary">hcp</name>
    <name evidence="7" type="ORF">ADFLV_0097</name>
</gene>
<dbReference type="EMBL" id="CP053835">
    <property type="protein sequence ID" value="QKF76169.1"/>
    <property type="molecule type" value="Genomic_DNA"/>
</dbReference>
<evidence type="ECO:0000313" key="7">
    <source>
        <dbReference type="EMBL" id="QKF76169.1"/>
    </source>
</evidence>
<evidence type="ECO:0000313" key="8">
    <source>
        <dbReference type="Proteomes" id="UP000503313"/>
    </source>
</evidence>
<comment type="function">
    <text evidence="6">Catalyzes the reduction of hydroxylamine to form NH(3) and H(2)O.</text>
</comment>
<dbReference type="GO" id="GO:0050418">
    <property type="term" value="F:hydroxylamine reductase activity"/>
    <property type="evidence" value="ECO:0007669"/>
    <property type="project" value="UniProtKB-UniRule"/>
</dbReference>
<feature type="binding site" evidence="6">
    <location>
        <position position="383"/>
    </location>
    <ligand>
        <name>hybrid [4Fe-2O-2S] cluster</name>
        <dbReference type="ChEBI" id="CHEBI:60519"/>
    </ligand>
</feature>
<evidence type="ECO:0000256" key="6">
    <source>
        <dbReference type="HAMAP-Rule" id="MF_00069"/>
    </source>
</evidence>
<dbReference type="SUPFAM" id="SSF56821">
    <property type="entry name" value="Prismane protein-like"/>
    <property type="match status" value="1"/>
</dbReference>
<accession>A0AAE7BE61</accession>
<dbReference type="KEGG" id="adz:ADFLV_0097"/>
<feature type="binding site" evidence="6">
    <location>
        <position position="349"/>
    </location>
    <ligand>
        <name>hybrid [4Fe-2O-2S] cluster</name>
        <dbReference type="ChEBI" id="CHEBI:60519"/>
    </ligand>
</feature>
<proteinExistence type="inferred from homology"/>
<dbReference type="NCBIfam" id="TIGR01703">
    <property type="entry name" value="hybrid_clust"/>
    <property type="match status" value="1"/>
</dbReference>
<dbReference type="Proteomes" id="UP000503313">
    <property type="component" value="Chromosome"/>
</dbReference>
<dbReference type="GO" id="GO:0042542">
    <property type="term" value="P:response to hydrogen peroxide"/>
    <property type="evidence" value="ECO:0007669"/>
    <property type="project" value="TreeGrafter"/>
</dbReference>
<feature type="binding site" evidence="6">
    <location>
        <position position="5"/>
    </location>
    <ligand>
        <name>[4Fe-4S] cluster</name>
        <dbReference type="ChEBI" id="CHEBI:49883"/>
    </ligand>
</feature>
<dbReference type="InterPro" id="IPR016099">
    <property type="entry name" value="Prismane-like_a/b-sand"/>
</dbReference>
<dbReference type="InterPro" id="IPR011254">
    <property type="entry name" value="Prismane-like_sf"/>
</dbReference>
<feature type="binding site" evidence="6">
    <location>
        <position position="385"/>
    </location>
    <ligand>
        <name>hybrid [4Fe-2O-2S] cluster</name>
        <dbReference type="ChEBI" id="CHEBI:60519"/>
    </ligand>
</feature>
<dbReference type="Pfam" id="PF03063">
    <property type="entry name" value="Prismane"/>
    <property type="match status" value="1"/>
</dbReference>
<feature type="binding site" evidence="6">
    <location>
        <position position="8"/>
    </location>
    <ligand>
        <name>[4Fe-4S] cluster</name>
        <dbReference type="ChEBI" id="CHEBI:49883"/>
    </ligand>
</feature>
<sequence>MSMFCYQCEMSQKGGCGSTGATVGTCGKDENLSRLQDIMIFGLKGLSAYREHLNTFKPELTKEIDDVMSETLYFTLTNVNFNFNDHINQLMKVGSAGVKVMNLLGEAHTNRFGIPTPVRVPQNKVEGKAILVSGHDLEFFEKLLIATKDKGINVYTHSEMLPAHGYPELRKFKHLKGNVGKAWFDQAKLMEKFTGTFVVNTNCIVPPKKNCSYIDRVFTHKIVGIEGSTPIENYDFTGLIERTLACPDANGIDLNEETTLVTGHNYKTVLTLAPQILKAIEERKIKQFFVVAGCDAPGKPGEYYRELTQNLPKDTVILTSSCGKFRFNDIDFGEIEGTGIPRYLDLGQCNDSYGAVEIAKALSDALKTPINDLPVSIVLSWMEQKAVIILLALFSLGVKNIYLGPKPPQFVNEDIFNFLAENFNLTLTTNVKDDLKKLLIA</sequence>
<keyword evidence="4 6" id="KW-0408">Iron</keyword>
<feature type="binding site" evidence="6">
    <location>
        <position position="16"/>
    </location>
    <ligand>
        <name>[4Fe-4S] cluster</name>
        <dbReference type="ChEBI" id="CHEBI:49883"/>
    </ligand>
</feature>
<reference evidence="7 8" key="1">
    <citation type="submission" date="2020-05" db="EMBL/GenBank/DDBJ databases">
        <title>Complete genome sequencing of Campylobacter and Arcobacter type strains.</title>
        <authorList>
            <person name="Miller W.G."/>
            <person name="Yee E."/>
        </authorList>
    </citation>
    <scope>NUCLEOTIDE SEQUENCE [LARGE SCALE GENOMIC DNA]</scope>
    <source>
        <strain evidence="7 8">LMG 25694</strain>
    </source>
</reference>
<dbReference type="EC" id="1.7.99.1" evidence="6"/>
<dbReference type="InterPro" id="IPR004137">
    <property type="entry name" value="HCP/CODH"/>
</dbReference>
<dbReference type="InterPro" id="IPR010048">
    <property type="entry name" value="Hydroxylam_reduct"/>
</dbReference>
<evidence type="ECO:0000256" key="2">
    <source>
        <dbReference type="ARBA" id="ARBA00022723"/>
    </source>
</evidence>
<name>A0AAE7BE61_9BACT</name>
<feature type="binding site" evidence="6">
    <location>
        <position position="322"/>
    </location>
    <ligand>
        <name>hybrid [4Fe-2O-2S] cluster</name>
        <dbReference type="ChEBI" id="CHEBI:60519"/>
    </ligand>
</feature>
<evidence type="ECO:0000256" key="4">
    <source>
        <dbReference type="ARBA" id="ARBA00023004"/>
    </source>
</evidence>
<dbReference type="PANTHER" id="PTHR30109:SF0">
    <property type="entry name" value="HYDROXYLAMINE REDUCTASE"/>
    <property type="match status" value="1"/>
</dbReference>
<comment type="catalytic activity">
    <reaction evidence="6">
        <text>A + NH4(+) + H2O = hydroxylamine + AH2 + H(+)</text>
        <dbReference type="Rhea" id="RHEA:22052"/>
        <dbReference type="ChEBI" id="CHEBI:13193"/>
        <dbReference type="ChEBI" id="CHEBI:15377"/>
        <dbReference type="ChEBI" id="CHEBI:15378"/>
        <dbReference type="ChEBI" id="CHEBI:15429"/>
        <dbReference type="ChEBI" id="CHEBI:17499"/>
        <dbReference type="ChEBI" id="CHEBI:28938"/>
        <dbReference type="EC" id="1.7.99.1"/>
    </reaction>
</comment>
<dbReference type="GO" id="GO:0051539">
    <property type="term" value="F:4 iron, 4 sulfur cluster binding"/>
    <property type="evidence" value="ECO:0007669"/>
    <property type="project" value="UniProtKB-KW"/>
</dbReference>
<comment type="subcellular location">
    <subcellularLocation>
        <location evidence="6">Cytoplasm</location>
    </subcellularLocation>
</comment>
<comment type="cofactor">
    <cofactor evidence="6">
        <name>hybrid [4Fe-2O-2S] cluster</name>
        <dbReference type="ChEBI" id="CHEBI:60519"/>
    </cofactor>
    <text evidence="6">Binds 1 hybrid [4Fe-2O-2S] cluster.</text>
</comment>
<keyword evidence="8" id="KW-1185">Reference proteome</keyword>
<dbReference type="GO" id="GO:0004601">
    <property type="term" value="F:peroxidase activity"/>
    <property type="evidence" value="ECO:0007669"/>
    <property type="project" value="TreeGrafter"/>
</dbReference>
<evidence type="ECO:0000256" key="5">
    <source>
        <dbReference type="ARBA" id="ARBA00023014"/>
    </source>
</evidence>
<dbReference type="RefSeq" id="WP_129011453.1">
    <property type="nucleotide sequence ID" value="NZ_CP053835.1"/>
</dbReference>
<keyword evidence="3 6" id="KW-0560">Oxidoreductase</keyword>
<keyword evidence="6" id="KW-0004">4Fe-4S</keyword>
<dbReference type="HAMAP" id="MF_00069">
    <property type="entry name" value="Hydroxylam_reduct"/>
    <property type="match status" value="1"/>
</dbReference>
<dbReference type="GO" id="GO:0046872">
    <property type="term" value="F:metal ion binding"/>
    <property type="evidence" value="ECO:0007669"/>
    <property type="project" value="UniProtKB-KW"/>
</dbReference>
<protein>
    <recommendedName>
        <fullName evidence="6">Hydroxylamine reductase</fullName>
        <ecNumber evidence="6">1.7.99.1</ecNumber>
    </recommendedName>
    <alternativeName>
        <fullName evidence="6">Hybrid-cluster protein</fullName>
        <shortName evidence="6">HCP</shortName>
    </alternativeName>
    <alternativeName>
        <fullName evidence="6">Prismane protein</fullName>
    </alternativeName>
</protein>
<organism evidence="7 8">
    <name type="scientific">Arcobacter defluvii</name>
    <dbReference type="NCBI Taxonomy" id="873191"/>
    <lineage>
        <taxon>Bacteria</taxon>
        <taxon>Pseudomonadati</taxon>
        <taxon>Campylobacterota</taxon>
        <taxon>Epsilonproteobacteria</taxon>
        <taxon>Campylobacterales</taxon>
        <taxon>Arcobacteraceae</taxon>
        <taxon>Arcobacter</taxon>
    </lineage>
</organism>
<dbReference type="NCBIfam" id="NF003658">
    <property type="entry name" value="PRK05290.1"/>
    <property type="match status" value="1"/>
</dbReference>
<evidence type="ECO:0000256" key="1">
    <source>
        <dbReference type="ARBA" id="ARBA00022490"/>
    </source>
</evidence>
<dbReference type="InterPro" id="IPR016100">
    <property type="entry name" value="Prismane_a-bundle"/>
</dbReference>
<keyword evidence="2 6" id="KW-0479">Metal-binding</keyword>
<dbReference type="AlphaFoldDB" id="A0AAE7BE61"/>
<feature type="binding site" evidence="6">
    <location>
        <position position="203"/>
    </location>
    <ligand>
        <name>hybrid [4Fe-2O-2S] cluster</name>
        <dbReference type="ChEBI" id="CHEBI:60519"/>
    </ligand>
</feature>
<feature type="binding site" evidence="6">
    <location>
        <position position="159"/>
    </location>
    <ligand>
        <name>hybrid [4Fe-2O-2S] cluster</name>
        <dbReference type="ChEBI" id="CHEBI:60519"/>
    </ligand>
</feature>
<evidence type="ECO:0000256" key="3">
    <source>
        <dbReference type="ARBA" id="ARBA00023002"/>
    </source>
</evidence>
<dbReference type="Gene3D" id="3.40.50.2030">
    <property type="match status" value="2"/>
</dbReference>
<keyword evidence="5 6" id="KW-0411">Iron-sulfur</keyword>
<comment type="similarity">
    <text evidence="6">Belongs to the HCP family.</text>
</comment>
<feature type="binding site" description="via persulfide group" evidence="6">
    <location>
        <position position="294"/>
    </location>
    <ligand>
        <name>hybrid [4Fe-2O-2S] cluster</name>
        <dbReference type="ChEBI" id="CHEBI:60519"/>
    </ligand>
</feature>